<dbReference type="AlphaFoldDB" id="A0A078S1W6"/>
<evidence type="ECO:0000313" key="2">
    <source>
        <dbReference type="EMBL" id="KDS52111.1"/>
    </source>
</evidence>
<evidence type="ECO:0000313" key="3">
    <source>
        <dbReference type="Proteomes" id="UP000028013"/>
    </source>
</evidence>
<sequence>MTIKDFFSFRQNRFFWANILAMAVVVVGLLFGVLKGLDIY</sequence>
<protein>
    <submittedName>
        <fullName evidence="2">Uncharacterized protein</fullName>
    </submittedName>
</protein>
<keyword evidence="1" id="KW-1133">Transmembrane helix</keyword>
<accession>A0A078S1W6</accession>
<feature type="transmembrane region" description="Helical" evidence="1">
    <location>
        <begin position="14"/>
        <end position="34"/>
    </location>
</feature>
<feature type="non-terminal residue" evidence="2">
    <location>
        <position position="40"/>
    </location>
</feature>
<comment type="caution">
    <text evidence="2">The sequence shown here is derived from an EMBL/GenBank/DDBJ whole genome shotgun (WGS) entry which is preliminary data.</text>
</comment>
<keyword evidence="1" id="KW-0472">Membrane</keyword>
<name>A0A078S1W6_BACUN</name>
<organism evidence="2 3">
    <name type="scientific">Bacteroides uniformis str. 3978 T3 ii</name>
    <dbReference type="NCBI Taxonomy" id="1339349"/>
    <lineage>
        <taxon>Bacteria</taxon>
        <taxon>Pseudomonadati</taxon>
        <taxon>Bacteroidota</taxon>
        <taxon>Bacteroidia</taxon>
        <taxon>Bacteroidales</taxon>
        <taxon>Bacteroidaceae</taxon>
        <taxon>Bacteroides</taxon>
    </lineage>
</organism>
<reference evidence="2 3" key="1">
    <citation type="submission" date="2014-04" db="EMBL/GenBank/DDBJ databases">
        <authorList>
            <person name="Sears C."/>
            <person name="Carroll K."/>
            <person name="Sack B.R."/>
            <person name="Qadri F."/>
            <person name="Myers L.L."/>
            <person name="Chung G.-T."/>
            <person name="Escheverria P."/>
            <person name="Fraser C.M."/>
            <person name="Sadzewicz L."/>
            <person name="Shefchek K.A."/>
            <person name="Tallon L."/>
            <person name="Das S.P."/>
            <person name="Daugherty S."/>
            <person name="Mongodin E.F."/>
        </authorList>
    </citation>
    <scope>NUCLEOTIDE SEQUENCE [LARGE SCALE GENOMIC DNA]</scope>
    <source>
        <strain evidence="2 3">3978 T3 ii</strain>
    </source>
</reference>
<dbReference type="Proteomes" id="UP000028013">
    <property type="component" value="Unassembled WGS sequence"/>
</dbReference>
<gene>
    <name evidence="2" type="ORF">M094_0213</name>
</gene>
<proteinExistence type="predicted"/>
<keyword evidence="1" id="KW-0812">Transmembrane</keyword>
<dbReference type="EMBL" id="JNHN01000162">
    <property type="protein sequence ID" value="KDS52111.1"/>
    <property type="molecule type" value="Genomic_DNA"/>
</dbReference>
<evidence type="ECO:0000256" key="1">
    <source>
        <dbReference type="SAM" id="Phobius"/>
    </source>
</evidence>